<dbReference type="GO" id="GO:0010960">
    <property type="term" value="P:magnesium ion homeostasis"/>
    <property type="evidence" value="ECO:0007669"/>
    <property type="project" value="InterPro"/>
</dbReference>
<dbReference type="PROSITE" id="PS51846">
    <property type="entry name" value="CNNM"/>
    <property type="match status" value="1"/>
</dbReference>
<feature type="domain" description="CNNM transmembrane" evidence="4">
    <location>
        <begin position="212"/>
        <end position="325"/>
    </location>
</feature>
<evidence type="ECO:0000256" key="1">
    <source>
        <dbReference type="PROSITE-ProRule" id="PRU01193"/>
    </source>
</evidence>
<dbReference type="Proteomes" id="UP000814243">
    <property type="component" value="Unassembled WGS sequence"/>
</dbReference>
<dbReference type="Gene3D" id="3.10.580.10">
    <property type="entry name" value="CBS-domain"/>
    <property type="match status" value="1"/>
</dbReference>
<feature type="transmembrane region" description="Helical" evidence="3">
    <location>
        <begin position="216"/>
        <end position="240"/>
    </location>
</feature>
<dbReference type="GO" id="GO:0022857">
    <property type="term" value="F:transmembrane transporter activity"/>
    <property type="evidence" value="ECO:0007669"/>
    <property type="project" value="TreeGrafter"/>
</dbReference>
<feature type="region of interest" description="Disordered" evidence="2">
    <location>
        <begin position="1"/>
        <end position="67"/>
    </location>
</feature>
<reference evidence="5" key="1">
    <citation type="journal article" date="2021" name="G3 (Bethesda)">
        <title>Genome and transcriptome analysis of the beet armyworm Spodoptera exigua reveals targets for pest control. .</title>
        <authorList>
            <person name="Simon S."/>
            <person name="Breeschoten T."/>
            <person name="Jansen H.J."/>
            <person name="Dirks R.P."/>
            <person name="Schranz M.E."/>
            <person name="Ros V.I.D."/>
        </authorList>
    </citation>
    <scope>NUCLEOTIDE SEQUENCE</scope>
    <source>
        <strain evidence="5">TB_SE_WUR_2020</strain>
    </source>
</reference>
<dbReference type="InterPro" id="IPR046342">
    <property type="entry name" value="CBS_dom_sf"/>
</dbReference>
<feature type="compositionally biased region" description="Basic and acidic residues" evidence="2">
    <location>
        <begin position="42"/>
        <end position="51"/>
    </location>
</feature>
<feature type="non-terminal residue" evidence="5">
    <location>
        <position position="1"/>
    </location>
</feature>
<dbReference type="InterPro" id="IPR002550">
    <property type="entry name" value="CNNM"/>
</dbReference>
<sequence length="526" mass="58722">MKQEKTMLAFTKDPGFAPQPIENEIEDDDDFTSIIEDSYAPNHERVRRQVDEATTPAPEVADTSDTPLDTALDANATANSSLGPKVPHPEGAIKLMGLRVEESEKEPKIVDELIPSVLRDTHFFLRLFGENFTNDTIIAFTHTPAAYGETCDHLLNGEYKVSYAEADSALLSMNAPPPLDDYKFYICAKNSEKDHFLHQGSEKWKILATHNKLLPLWASIILIIILLLLASLFSGLNLGLMALDRTELKIIANTGTEKERKYARAIMPVRAHGNYLLCTILLSNVAVNSTFTVILDDLTSGLVAVIGSTLAIVFIAEITPQAIVMGICAPLAWPTSKLLDYFLGEEIGTHYNRERLKELVRDLAFVDPDDNTPLRTLCQYYQNPCNFVFEDITLDVMLKQFKEGHKGHMAFVQRIEEGDGDPVYETVGLVTLEDVIEEMIQAEIVDETDVISDNRTKKRLTRPVNKFQDLAAFAGHHEHQRVHVSPQLVLATFQFLSTTAKRATLMEKGVLGRGGTNEQIEPEVDK</sequence>
<proteinExistence type="predicted"/>
<name>A0A922M6C7_SPOEX</name>
<dbReference type="InterPro" id="IPR045095">
    <property type="entry name" value="ACDP"/>
</dbReference>
<evidence type="ECO:0000256" key="2">
    <source>
        <dbReference type="SAM" id="MobiDB-lite"/>
    </source>
</evidence>
<evidence type="ECO:0000256" key="3">
    <source>
        <dbReference type="SAM" id="Phobius"/>
    </source>
</evidence>
<gene>
    <name evidence="5" type="ORF">HF086_016081</name>
</gene>
<protein>
    <recommendedName>
        <fullName evidence="4">CNNM transmembrane domain-containing protein</fullName>
    </recommendedName>
</protein>
<dbReference type="GO" id="GO:0005886">
    <property type="term" value="C:plasma membrane"/>
    <property type="evidence" value="ECO:0007669"/>
    <property type="project" value="TreeGrafter"/>
</dbReference>
<dbReference type="Pfam" id="PF01595">
    <property type="entry name" value="CNNM"/>
    <property type="match status" value="1"/>
</dbReference>
<evidence type="ECO:0000313" key="5">
    <source>
        <dbReference type="EMBL" id="KAH9630577.1"/>
    </source>
</evidence>
<dbReference type="EMBL" id="JACEFF010000816">
    <property type="protein sequence ID" value="KAH9630577.1"/>
    <property type="molecule type" value="Genomic_DNA"/>
</dbReference>
<organism evidence="5 6">
    <name type="scientific">Spodoptera exigua</name>
    <name type="common">Beet armyworm</name>
    <name type="synonym">Noctua fulgens</name>
    <dbReference type="NCBI Taxonomy" id="7107"/>
    <lineage>
        <taxon>Eukaryota</taxon>
        <taxon>Metazoa</taxon>
        <taxon>Ecdysozoa</taxon>
        <taxon>Arthropoda</taxon>
        <taxon>Hexapoda</taxon>
        <taxon>Insecta</taxon>
        <taxon>Pterygota</taxon>
        <taxon>Neoptera</taxon>
        <taxon>Endopterygota</taxon>
        <taxon>Lepidoptera</taxon>
        <taxon>Glossata</taxon>
        <taxon>Ditrysia</taxon>
        <taxon>Noctuoidea</taxon>
        <taxon>Noctuidae</taxon>
        <taxon>Amphipyrinae</taxon>
        <taxon>Spodoptera</taxon>
    </lineage>
</organism>
<keyword evidence="1 3" id="KW-0472">Membrane</keyword>
<feature type="transmembrane region" description="Helical" evidence="3">
    <location>
        <begin position="274"/>
        <end position="295"/>
    </location>
</feature>
<accession>A0A922M6C7</accession>
<dbReference type="PANTHER" id="PTHR12064:SF94">
    <property type="entry name" value="UNEXTENDED PROTEIN"/>
    <property type="match status" value="1"/>
</dbReference>
<dbReference type="AlphaFoldDB" id="A0A922M6C7"/>
<comment type="caution">
    <text evidence="5">The sequence shown here is derived from an EMBL/GenBank/DDBJ whole genome shotgun (WGS) entry which is preliminary data.</text>
</comment>
<dbReference type="PANTHER" id="PTHR12064">
    <property type="entry name" value="METAL TRANSPORTER CNNM"/>
    <property type="match status" value="1"/>
</dbReference>
<evidence type="ECO:0000259" key="4">
    <source>
        <dbReference type="PROSITE" id="PS51846"/>
    </source>
</evidence>
<keyword evidence="1 3" id="KW-1133">Transmembrane helix</keyword>
<keyword evidence="1 3" id="KW-0812">Transmembrane</keyword>
<feature type="transmembrane region" description="Helical" evidence="3">
    <location>
        <begin position="301"/>
        <end position="333"/>
    </location>
</feature>
<evidence type="ECO:0000313" key="6">
    <source>
        <dbReference type="Proteomes" id="UP000814243"/>
    </source>
</evidence>